<dbReference type="PANTHER" id="PTHR35175">
    <property type="entry name" value="DUF1289 DOMAIN-CONTAINING PROTEIN"/>
    <property type="match status" value="1"/>
</dbReference>
<protein>
    <submittedName>
        <fullName evidence="1">DUF1289 domain-containing protein</fullName>
    </submittedName>
</protein>
<dbReference type="Pfam" id="PF06945">
    <property type="entry name" value="DUF1289"/>
    <property type="match status" value="1"/>
</dbReference>
<reference evidence="1 2" key="1">
    <citation type="submission" date="2021-07" db="EMBL/GenBank/DDBJ databases">
        <title>Sphingomonas sp.</title>
        <authorList>
            <person name="Feng G."/>
            <person name="Li J."/>
            <person name="Pan M."/>
        </authorList>
    </citation>
    <scope>NUCLEOTIDE SEQUENCE [LARGE SCALE GENOMIC DNA]</scope>
    <source>
        <strain evidence="1 2">RRHST34</strain>
    </source>
</reference>
<sequence length="65" mass="7387">MKSPCVELCGFDGRSGWCQGCGRSREEVRRWRNLRPGEARRVLDDLPRRLTKLAQTDAPARASKS</sequence>
<keyword evidence="2" id="KW-1185">Reference proteome</keyword>
<gene>
    <name evidence="1" type="ORF">KZ820_01035</name>
</gene>
<name>A0ABS7BIG2_9SPHN</name>
<dbReference type="InterPro" id="IPR010710">
    <property type="entry name" value="DUF1289"/>
</dbReference>
<accession>A0ABS7BIG2</accession>
<dbReference type="RefSeq" id="WP_219746877.1">
    <property type="nucleotide sequence ID" value="NZ_JAHXZN010000001.1"/>
</dbReference>
<proteinExistence type="predicted"/>
<evidence type="ECO:0000313" key="1">
    <source>
        <dbReference type="EMBL" id="MBW6529310.1"/>
    </source>
</evidence>
<organism evidence="1 2">
    <name type="scientific">Sphingomonas citri</name>
    <dbReference type="NCBI Taxonomy" id="2862499"/>
    <lineage>
        <taxon>Bacteria</taxon>
        <taxon>Pseudomonadati</taxon>
        <taxon>Pseudomonadota</taxon>
        <taxon>Alphaproteobacteria</taxon>
        <taxon>Sphingomonadales</taxon>
        <taxon>Sphingomonadaceae</taxon>
        <taxon>Sphingomonas</taxon>
    </lineage>
</organism>
<dbReference type="Proteomes" id="UP000759103">
    <property type="component" value="Unassembled WGS sequence"/>
</dbReference>
<comment type="caution">
    <text evidence="1">The sequence shown here is derived from an EMBL/GenBank/DDBJ whole genome shotgun (WGS) entry which is preliminary data.</text>
</comment>
<dbReference type="PANTHER" id="PTHR35175:SF2">
    <property type="entry name" value="DUF1289 DOMAIN-CONTAINING PROTEIN"/>
    <property type="match status" value="1"/>
</dbReference>
<dbReference type="EMBL" id="JAHXZN010000001">
    <property type="protein sequence ID" value="MBW6529310.1"/>
    <property type="molecule type" value="Genomic_DNA"/>
</dbReference>
<evidence type="ECO:0000313" key="2">
    <source>
        <dbReference type="Proteomes" id="UP000759103"/>
    </source>
</evidence>